<organism evidence="1">
    <name type="scientific">Arabidopsis thaliana</name>
    <name type="common">Mouse-ear cress</name>
    <dbReference type="NCBI Taxonomy" id="3702"/>
    <lineage>
        <taxon>Eukaryota</taxon>
        <taxon>Viridiplantae</taxon>
        <taxon>Streptophyta</taxon>
        <taxon>Embryophyta</taxon>
        <taxon>Tracheophyta</taxon>
        <taxon>Spermatophyta</taxon>
        <taxon>Magnoliopsida</taxon>
        <taxon>eudicotyledons</taxon>
        <taxon>Gunneridae</taxon>
        <taxon>Pentapetalae</taxon>
        <taxon>rosids</taxon>
        <taxon>malvids</taxon>
        <taxon>Brassicales</taxon>
        <taxon>Brassicaceae</taxon>
        <taxon>Camelineae</taxon>
        <taxon>Arabidopsis</taxon>
    </lineage>
</organism>
<reference evidence="1" key="1">
    <citation type="submission" date="2006-03" db="EMBL/GenBank/DDBJ databases">
        <authorList>
            <person name="Underwood B.A."/>
            <person name="Xiao Y."/>
            <person name="Moskal W."/>
            <person name="Monaghan E."/>
            <person name="Wang W."/>
            <person name="Redman J."/>
            <person name="Wu H.C."/>
            <person name="Utterback T."/>
            <person name="Town C.D."/>
        </authorList>
    </citation>
    <scope>NUCLEOTIDE SEQUENCE</scope>
</reference>
<evidence type="ECO:0000313" key="1">
    <source>
        <dbReference type="EMBL" id="ABE65634.1"/>
    </source>
</evidence>
<gene>
    <name evidence="1" type="ordered locus">At1g19630</name>
</gene>
<proteinExistence type="evidence at transcript level"/>
<protein>
    <submittedName>
        <fullName evidence="1">Cytochrome P450 family protein</fullName>
    </submittedName>
</protein>
<name>Q1PFU9_ARATH</name>
<dbReference type="EMBL" id="DQ446264">
    <property type="protein sequence ID" value="ABE65634.1"/>
    <property type="molecule type" value="mRNA"/>
</dbReference>
<dbReference type="AlphaFoldDB" id="Q1PFU9"/>
<accession>Q1PFU9</accession>
<sequence length="98" mass="10889">MIPLWNLVQGKLRGKASMASQTKPTSLCMEPSSSSFSRLTNILHIALNVIWSKSVSKTTVPRCSHPPRASTTSSSKCLTIRAVDLLENKLIKRLRRIL</sequence>